<dbReference type="EMBL" id="JAHBFI010000005">
    <property type="protein sequence ID" value="MBZ5961943.1"/>
    <property type="molecule type" value="Genomic_DNA"/>
</dbReference>
<dbReference type="Pfam" id="PF13743">
    <property type="entry name" value="Thioredoxin_5"/>
    <property type="match status" value="1"/>
</dbReference>
<reference evidence="1" key="1">
    <citation type="submission" date="2021-05" db="EMBL/GenBank/DDBJ databases">
        <title>Pangenome of Leuconostoc gelidum warrants species status for Leuconostoc gelidum subsp. gasicomitatum.</title>
        <authorList>
            <person name="Johansson P."/>
            <person name="Sade E."/>
            <person name="Hultman J."/>
            <person name="Auvinen P."/>
            <person name="Bjorkroth J."/>
        </authorList>
    </citation>
    <scope>NUCLEOTIDE SEQUENCE</scope>
    <source>
        <strain evidence="1">A.21.4</strain>
    </source>
</reference>
<dbReference type="Proteomes" id="UP000752647">
    <property type="component" value="Unassembled WGS sequence"/>
</dbReference>
<comment type="caution">
    <text evidence="1">The sequence shown here is derived from an EMBL/GenBank/DDBJ whole genome shotgun (WGS) entry which is preliminary data.</text>
</comment>
<dbReference type="RefSeq" id="WP_152338880.1">
    <property type="nucleotide sequence ID" value="NZ_CBCPIF010000001.1"/>
</dbReference>
<gene>
    <name evidence="1" type="ORF">KIJ12_02025</name>
</gene>
<evidence type="ECO:0000313" key="1">
    <source>
        <dbReference type="EMBL" id="MBZ5961943.1"/>
    </source>
</evidence>
<dbReference type="AlphaFoldDB" id="A0A9Q3SWP2"/>
<sequence>MIDIYHFSKPLSTHCLTTEQCLTNITSDIAQHAHLHFVPLINMDFIVNLENHALNPSKNHRISDSSDILFNVILDFKAAQLEGNKKARNFLVQLQHELLINQKTYTSTLVAQLLDKIGINRANFLINRANNETISAIIKDQKFAEKIMQKKCATIALTFSKENETQVLTDFSVNDLVLAFAPHLTPTVDTDRLLQSLKSYAY</sequence>
<protein>
    <submittedName>
        <fullName evidence="1">DsbA family protein</fullName>
    </submittedName>
</protein>
<proteinExistence type="predicted"/>
<accession>A0A9Q3SWP2</accession>
<organism evidence="1 2">
    <name type="scientific">Leuconostoc gasicomitatum</name>
    <dbReference type="NCBI Taxonomy" id="115778"/>
    <lineage>
        <taxon>Bacteria</taxon>
        <taxon>Bacillati</taxon>
        <taxon>Bacillota</taxon>
        <taxon>Bacilli</taxon>
        <taxon>Lactobacillales</taxon>
        <taxon>Lactobacillaceae</taxon>
        <taxon>Leuconostoc</taxon>
        <taxon>Leuconostoc gelidum group</taxon>
    </lineage>
</organism>
<name>A0A9Q3SWP2_9LACO</name>
<evidence type="ECO:0000313" key="2">
    <source>
        <dbReference type="Proteomes" id="UP000752647"/>
    </source>
</evidence>